<reference evidence="4 5" key="1">
    <citation type="journal article" date="2015" name="Stand. Genomic Sci.">
        <title>Genomic Encyclopedia of Bacterial and Archaeal Type Strains, Phase III: the genomes of soil and plant-associated and newly described type strains.</title>
        <authorList>
            <person name="Whitman W.B."/>
            <person name="Woyke T."/>
            <person name="Klenk H.P."/>
            <person name="Zhou Y."/>
            <person name="Lilburn T.G."/>
            <person name="Beck B.J."/>
            <person name="De Vos P."/>
            <person name="Vandamme P."/>
            <person name="Eisen J.A."/>
            <person name="Garrity G."/>
            <person name="Hugenholtz P."/>
            <person name="Kyrpides N.C."/>
        </authorList>
    </citation>
    <scope>NUCLEOTIDE SEQUENCE [LARGE SCALE GENOMIC DNA]</scope>
    <source>
        <strain evidence="4 5">CGMCC 1.7748</strain>
    </source>
</reference>
<evidence type="ECO:0000313" key="5">
    <source>
        <dbReference type="Proteomes" id="UP000316624"/>
    </source>
</evidence>
<keyword evidence="4" id="KW-0378">Hydrolase</keyword>
<dbReference type="GO" id="GO:0004553">
    <property type="term" value="F:hydrolase activity, hydrolyzing O-glycosyl compounds"/>
    <property type="evidence" value="ECO:0007669"/>
    <property type="project" value="InterPro"/>
</dbReference>
<evidence type="ECO:0000313" key="4">
    <source>
        <dbReference type="EMBL" id="TWH97605.1"/>
    </source>
</evidence>
<feature type="signal peptide" evidence="2">
    <location>
        <begin position="1"/>
        <end position="25"/>
    </location>
</feature>
<comment type="caution">
    <text evidence="4">The sequence shown here is derived from an EMBL/GenBank/DDBJ whole genome shotgun (WGS) entry which is preliminary data.</text>
</comment>
<keyword evidence="5" id="KW-1185">Reference proteome</keyword>
<dbReference type="AlphaFoldDB" id="A0A562KQP6"/>
<sequence length="468" mass="50628">MWNRIKGVGPAGAGAMILLAVSAAAAVTNMGTSLPAAKGSATTIGSGSSNPSTTTASYAAATAAGSVDYNSRTEGAFASFDFASGTKLPDKATASLGNATFQPGVNVAYVPLTLDRPTPNTVIIRLTTVNGSGTNAAKSNINYQTVDTVVIFRPGDPLRQTVAVPIITAQDGQQFQLKMREAPWGGLQGQSTATVTASSSATATAKATGTFRAPRTFAATGTLQFELQKETHKRSPEGGWNRWATSLANGRTQIANEETGLYLDSSVFPGVEGPVYWSDKGLVLHSQKLKQPIYYEGRNWSYGASVLDGRNYLATQIGYGQYEWDAKMPDRRGAWPAFWLVSTSGWPPEIDVYEGFGQQSYWDFDRHVAHTIHGGANITRTFQSGAVIQTDQAYGWSGYSQDFHRYAIDIQRDYITWFIDGKESYQSVNPFNGFRWYPIMDVAVKTDSAYNDGTGDMIIRGFKIYSTP</sequence>
<evidence type="ECO:0000259" key="3">
    <source>
        <dbReference type="PROSITE" id="PS51762"/>
    </source>
</evidence>
<dbReference type="InterPro" id="IPR050546">
    <property type="entry name" value="Glycosyl_Hydrlase_16"/>
</dbReference>
<dbReference type="PANTHER" id="PTHR10963:SF60">
    <property type="entry name" value="GRAM-NEGATIVE BACTERIA-BINDING PROTEIN 1-RELATED"/>
    <property type="match status" value="1"/>
</dbReference>
<gene>
    <name evidence="4" type="ORF">IQ35_00202</name>
</gene>
<dbReference type="PROSITE" id="PS51762">
    <property type="entry name" value="GH16_2"/>
    <property type="match status" value="1"/>
</dbReference>
<name>A0A562KQP6_SPHWJ</name>
<dbReference type="InterPro" id="IPR000757">
    <property type="entry name" value="Beta-glucanase-like"/>
</dbReference>
<comment type="similarity">
    <text evidence="1">Belongs to the glycosyl hydrolase 16 family.</text>
</comment>
<organism evidence="4 5">
    <name type="scientific">Sphingobium wenxiniae (strain DSM 21828 / CGMCC 1.7748 / JZ-1)</name>
    <dbReference type="NCBI Taxonomy" id="595605"/>
    <lineage>
        <taxon>Bacteria</taxon>
        <taxon>Pseudomonadati</taxon>
        <taxon>Pseudomonadota</taxon>
        <taxon>Alphaproteobacteria</taxon>
        <taxon>Sphingomonadales</taxon>
        <taxon>Sphingomonadaceae</taxon>
        <taxon>Sphingobium</taxon>
    </lineage>
</organism>
<feature type="chain" id="PRO_5021814330" evidence="2">
    <location>
        <begin position="26"/>
        <end position="468"/>
    </location>
</feature>
<dbReference type="Gene3D" id="2.60.40.2030">
    <property type="match status" value="1"/>
</dbReference>
<dbReference type="Pfam" id="PF00722">
    <property type="entry name" value="Glyco_hydro_16"/>
    <property type="match status" value="1"/>
</dbReference>
<dbReference type="EMBL" id="VLKK01000001">
    <property type="protein sequence ID" value="TWH97605.1"/>
    <property type="molecule type" value="Genomic_DNA"/>
</dbReference>
<feature type="domain" description="GH16" evidence="3">
    <location>
        <begin position="228"/>
        <end position="468"/>
    </location>
</feature>
<dbReference type="Proteomes" id="UP000316624">
    <property type="component" value="Unassembled WGS sequence"/>
</dbReference>
<dbReference type="Gene3D" id="2.60.120.200">
    <property type="match status" value="1"/>
</dbReference>
<dbReference type="PANTHER" id="PTHR10963">
    <property type="entry name" value="GLYCOSYL HYDROLASE-RELATED"/>
    <property type="match status" value="1"/>
</dbReference>
<evidence type="ECO:0000256" key="1">
    <source>
        <dbReference type="ARBA" id="ARBA00006865"/>
    </source>
</evidence>
<evidence type="ECO:0000256" key="2">
    <source>
        <dbReference type="SAM" id="SignalP"/>
    </source>
</evidence>
<dbReference type="SUPFAM" id="SSF49899">
    <property type="entry name" value="Concanavalin A-like lectins/glucanases"/>
    <property type="match status" value="1"/>
</dbReference>
<dbReference type="SUPFAM" id="SSF141072">
    <property type="entry name" value="CalX-like"/>
    <property type="match status" value="1"/>
</dbReference>
<keyword evidence="2" id="KW-0732">Signal</keyword>
<dbReference type="InterPro" id="IPR038081">
    <property type="entry name" value="CalX-like_sf"/>
</dbReference>
<protein>
    <submittedName>
        <fullName evidence="4">Glycosyl hydrolase family 16</fullName>
    </submittedName>
</protein>
<proteinExistence type="inferred from homology"/>
<dbReference type="InterPro" id="IPR013320">
    <property type="entry name" value="ConA-like_dom_sf"/>
</dbReference>
<dbReference type="GO" id="GO:0005975">
    <property type="term" value="P:carbohydrate metabolic process"/>
    <property type="evidence" value="ECO:0007669"/>
    <property type="project" value="InterPro"/>
</dbReference>
<accession>A0A562KQP6</accession>
<dbReference type="RefSeq" id="WP_242003264.1">
    <property type="nucleotide sequence ID" value="NZ_JACIIY010000001.1"/>
</dbReference>